<reference evidence="1 2" key="1">
    <citation type="submission" date="2019-06" db="EMBL/GenBank/DDBJ databases">
        <title>Sequencing the genomes of 1000 actinobacteria strains.</title>
        <authorList>
            <person name="Klenk H.-P."/>
        </authorList>
    </citation>
    <scope>NUCLEOTIDE SEQUENCE [LARGE SCALE GENOMIC DNA]</scope>
    <source>
        <strain evidence="1 2">DSM 45671</strain>
    </source>
</reference>
<dbReference type="AlphaFoldDB" id="A0A561SZA6"/>
<evidence type="ECO:0000313" key="1">
    <source>
        <dbReference type="EMBL" id="TWF80155.1"/>
    </source>
</evidence>
<sequence length="77" mass="8187">MRIQQDTTLPMNLQVEIAIPNEARHDDAGAQAQVVVRPAGGDGDPAGSALRWSFSPDEAELLARSLQEAADSARAMT</sequence>
<evidence type="ECO:0000313" key="2">
    <source>
        <dbReference type="Proteomes" id="UP000321261"/>
    </source>
</evidence>
<comment type="caution">
    <text evidence="1">The sequence shown here is derived from an EMBL/GenBank/DDBJ whole genome shotgun (WGS) entry which is preliminary data.</text>
</comment>
<dbReference type="Proteomes" id="UP000321261">
    <property type="component" value="Unassembled WGS sequence"/>
</dbReference>
<protein>
    <submittedName>
        <fullName evidence="1">Uncharacterized protein</fullName>
    </submittedName>
</protein>
<dbReference type="EMBL" id="VIWU01000001">
    <property type="protein sequence ID" value="TWF80155.1"/>
    <property type="molecule type" value="Genomic_DNA"/>
</dbReference>
<dbReference type="RefSeq" id="WP_147258879.1">
    <property type="nucleotide sequence ID" value="NZ_VIWU01000001.1"/>
</dbReference>
<accession>A0A561SZA6</accession>
<dbReference type="OrthoDB" id="3576956at2"/>
<organism evidence="1 2">
    <name type="scientific">Pseudonocardia hierapolitana</name>
    <dbReference type="NCBI Taxonomy" id="1128676"/>
    <lineage>
        <taxon>Bacteria</taxon>
        <taxon>Bacillati</taxon>
        <taxon>Actinomycetota</taxon>
        <taxon>Actinomycetes</taxon>
        <taxon>Pseudonocardiales</taxon>
        <taxon>Pseudonocardiaceae</taxon>
        <taxon>Pseudonocardia</taxon>
    </lineage>
</organism>
<name>A0A561SZA6_9PSEU</name>
<keyword evidence="2" id="KW-1185">Reference proteome</keyword>
<gene>
    <name evidence="1" type="ORF">FHX44_116093</name>
</gene>
<proteinExistence type="predicted"/>